<sequence>MLLETVSKLLFVKCDTGDPAVDPLVDPLGDPQLTLWVTYG</sequence>
<dbReference type="EMBL" id="CAJVQA010007115">
    <property type="protein sequence ID" value="CAG8651736.1"/>
    <property type="molecule type" value="Genomic_DNA"/>
</dbReference>
<comment type="caution">
    <text evidence="1">The sequence shown here is derived from an EMBL/GenBank/DDBJ whole genome shotgun (WGS) entry which is preliminary data.</text>
</comment>
<organism evidence="1 2">
    <name type="scientific">Cetraspora pellucida</name>
    <dbReference type="NCBI Taxonomy" id="1433469"/>
    <lineage>
        <taxon>Eukaryota</taxon>
        <taxon>Fungi</taxon>
        <taxon>Fungi incertae sedis</taxon>
        <taxon>Mucoromycota</taxon>
        <taxon>Glomeromycotina</taxon>
        <taxon>Glomeromycetes</taxon>
        <taxon>Diversisporales</taxon>
        <taxon>Gigasporaceae</taxon>
        <taxon>Cetraspora</taxon>
    </lineage>
</organism>
<gene>
    <name evidence="1" type="ORF">CPELLU_LOCUS9366</name>
</gene>
<protein>
    <submittedName>
        <fullName evidence="1">19637_t:CDS:1</fullName>
    </submittedName>
</protein>
<name>A0A9N9DSU9_9GLOM</name>
<dbReference type="Proteomes" id="UP000789759">
    <property type="component" value="Unassembled WGS sequence"/>
</dbReference>
<keyword evidence="2" id="KW-1185">Reference proteome</keyword>
<evidence type="ECO:0000313" key="1">
    <source>
        <dbReference type="EMBL" id="CAG8651736.1"/>
    </source>
</evidence>
<accession>A0A9N9DSU9</accession>
<dbReference type="AlphaFoldDB" id="A0A9N9DSU9"/>
<proteinExistence type="predicted"/>
<evidence type="ECO:0000313" key="2">
    <source>
        <dbReference type="Proteomes" id="UP000789759"/>
    </source>
</evidence>
<reference evidence="1" key="1">
    <citation type="submission" date="2021-06" db="EMBL/GenBank/DDBJ databases">
        <authorList>
            <person name="Kallberg Y."/>
            <person name="Tangrot J."/>
            <person name="Rosling A."/>
        </authorList>
    </citation>
    <scope>NUCLEOTIDE SEQUENCE</scope>
    <source>
        <strain evidence="1">FL966</strain>
    </source>
</reference>